<reference evidence="3" key="1">
    <citation type="submission" date="2016-10" db="EMBL/GenBank/DDBJ databases">
        <authorList>
            <person name="Varghese N."/>
            <person name="Submissions S."/>
        </authorList>
    </citation>
    <scope>NUCLEOTIDE SEQUENCE [LARGE SCALE GENOMIC DNA]</scope>
    <source>
        <strain evidence="3">CGMCC 1.6963</strain>
    </source>
</reference>
<dbReference type="Pfam" id="PF12728">
    <property type="entry name" value="HTH_17"/>
    <property type="match status" value="1"/>
</dbReference>
<protein>
    <submittedName>
        <fullName evidence="2">DNA binding domain-containing protein, excisionase family</fullName>
    </submittedName>
</protein>
<dbReference type="InterPro" id="IPR010093">
    <property type="entry name" value="SinI_DNA-bd"/>
</dbReference>
<gene>
    <name evidence="2" type="ORF">SAMN05216199_1266</name>
</gene>
<dbReference type="AlphaFoldDB" id="A0A1H9S6F5"/>
<dbReference type="Gene3D" id="1.10.1660.10">
    <property type="match status" value="1"/>
</dbReference>
<dbReference type="NCBIfam" id="TIGR01764">
    <property type="entry name" value="excise"/>
    <property type="match status" value="1"/>
</dbReference>
<dbReference type="Proteomes" id="UP000199019">
    <property type="component" value="Unassembled WGS sequence"/>
</dbReference>
<dbReference type="SUPFAM" id="SSF46955">
    <property type="entry name" value="Putative DNA-binding domain"/>
    <property type="match status" value="1"/>
</dbReference>
<dbReference type="GO" id="GO:0003677">
    <property type="term" value="F:DNA binding"/>
    <property type="evidence" value="ECO:0007669"/>
    <property type="project" value="InterPro"/>
</dbReference>
<evidence type="ECO:0000313" key="2">
    <source>
        <dbReference type="EMBL" id="SER80205.1"/>
    </source>
</evidence>
<dbReference type="RefSeq" id="WP_091756265.1">
    <property type="nucleotide sequence ID" value="NZ_FOHB01000001.1"/>
</dbReference>
<name>A0A1H9S6F5_9MICO</name>
<organism evidence="2 3">
    <name type="scientific">Pedococcus cremeus</name>
    <dbReference type="NCBI Taxonomy" id="587636"/>
    <lineage>
        <taxon>Bacteria</taxon>
        <taxon>Bacillati</taxon>
        <taxon>Actinomycetota</taxon>
        <taxon>Actinomycetes</taxon>
        <taxon>Micrococcales</taxon>
        <taxon>Intrasporangiaceae</taxon>
        <taxon>Pedococcus</taxon>
    </lineage>
</organism>
<proteinExistence type="predicted"/>
<evidence type="ECO:0000259" key="1">
    <source>
        <dbReference type="Pfam" id="PF12728"/>
    </source>
</evidence>
<feature type="domain" description="Helix-turn-helix" evidence="1">
    <location>
        <begin position="3"/>
        <end position="51"/>
    </location>
</feature>
<sequence>MDLLTTEEAADFMHVPIATLRWWMQTGQAPASAKIGRRRMFRRADLEKFVNDKFNAA</sequence>
<keyword evidence="3" id="KW-1185">Reference proteome</keyword>
<dbReference type="STRING" id="587636.SAMN05216199_1266"/>
<dbReference type="OrthoDB" id="4330189at2"/>
<dbReference type="InterPro" id="IPR009061">
    <property type="entry name" value="DNA-bd_dom_put_sf"/>
</dbReference>
<evidence type="ECO:0000313" key="3">
    <source>
        <dbReference type="Proteomes" id="UP000199019"/>
    </source>
</evidence>
<accession>A0A1H9S6F5</accession>
<dbReference type="InterPro" id="IPR041657">
    <property type="entry name" value="HTH_17"/>
</dbReference>
<dbReference type="EMBL" id="FOHB01000001">
    <property type="protein sequence ID" value="SER80205.1"/>
    <property type="molecule type" value="Genomic_DNA"/>
</dbReference>